<dbReference type="InterPro" id="IPR041698">
    <property type="entry name" value="Methyltransf_25"/>
</dbReference>
<dbReference type="CDD" id="cd02440">
    <property type="entry name" value="AdoMet_MTases"/>
    <property type="match status" value="1"/>
</dbReference>
<dbReference type="Pfam" id="PF13649">
    <property type="entry name" value="Methyltransf_25"/>
    <property type="match status" value="1"/>
</dbReference>
<gene>
    <name evidence="2" type="ORF">C5E16_06780</name>
</gene>
<evidence type="ECO:0000259" key="1">
    <source>
        <dbReference type="Pfam" id="PF13649"/>
    </source>
</evidence>
<organism evidence="2 3">
    <name type="scientific">Clavibacter michiganensis</name>
    <dbReference type="NCBI Taxonomy" id="28447"/>
    <lineage>
        <taxon>Bacteria</taxon>
        <taxon>Bacillati</taxon>
        <taxon>Actinomycetota</taxon>
        <taxon>Actinomycetes</taxon>
        <taxon>Micrococcales</taxon>
        <taxon>Microbacteriaceae</taxon>
        <taxon>Clavibacter</taxon>
    </lineage>
</organism>
<accession>A0A2S5VUQ6</accession>
<dbReference type="RefSeq" id="WP_104290042.1">
    <property type="nucleotide sequence ID" value="NZ_PSXY01000008.1"/>
</dbReference>
<protein>
    <submittedName>
        <fullName evidence="2">SAM-dependent methyltransferase</fullName>
    </submittedName>
</protein>
<proteinExistence type="predicted"/>
<keyword evidence="2" id="KW-0808">Transferase</keyword>
<dbReference type="InterPro" id="IPR029063">
    <property type="entry name" value="SAM-dependent_MTases_sf"/>
</dbReference>
<feature type="domain" description="Methyltransferase" evidence="1">
    <location>
        <begin position="41"/>
        <end position="135"/>
    </location>
</feature>
<dbReference type="GO" id="GO:0032259">
    <property type="term" value="P:methylation"/>
    <property type="evidence" value="ECO:0007669"/>
    <property type="project" value="UniProtKB-KW"/>
</dbReference>
<comment type="caution">
    <text evidence="2">The sequence shown here is derived from an EMBL/GenBank/DDBJ whole genome shotgun (WGS) entry which is preliminary data.</text>
</comment>
<reference evidence="2 3" key="1">
    <citation type="submission" date="2018-02" db="EMBL/GenBank/DDBJ databases">
        <title>Bacteriophage NCPPB3778 and a type I-E CRISPR drive the evolution of the US Biological Select Agent, Rathayibacter toxicus.</title>
        <authorList>
            <person name="Davis E.W.II."/>
            <person name="Tabima J.F."/>
            <person name="Weisberg A.J."/>
            <person name="Lopes L.D."/>
            <person name="Wiseman M.S."/>
            <person name="Wiseman M.S."/>
            <person name="Pupko T."/>
            <person name="Belcher M.S."/>
            <person name="Sechler A.J."/>
            <person name="Tancos M.A."/>
            <person name="Schroeder B.K."/>
            <person name="Murray T.D."/>
            <person name="Luster D.G."/>
            <person name="Schneider W.L."/>
            <person name="Rogers E."/>
            <person name="Andreote F.D."/>
            <person name="Grunwald N.J."/>
            <person name="Putnam M.L."/>
            <person name="Chang J.H."/>
        </authorList>
    </citation>
    <scope>NUCLEOTIDE SEQUENCE [LARGE SCALE GENOMIC DNA]</scope>
    <source>
        <strain evidence="2 3">AY1B3</strain>
    </source>
</reference>
<dbReference type="EMBL" id="PSXY01000008">
    <property type="protein sequence ID" value="PPF68564.1"/>
    <property type="molecule type" value="Genomic_DNA"/>
</dbReference>
<name>A0A2S5VUQ6_9MICO</name>
<dbReference type="Gene3D" id="2.20.130.10">
    <property type="entry name" value="CAC2371-like domains"/>
    <property type="match status" value="1"/>
</dbReference>
<dbReference type="Gene3D" id="3.40.50.150">
    <property type="entry name" value="Vaccinia Virus protein VP39"/>
    <property type="match status" value="1"/>
</dbReference>
<sequence length="250" mass="26940">MTDPADFYTGLVAEAYSALRSEEFDPARYAAFVRAHAAPALEVACGAGEPLLDLVADGLEVDGIDSSADMVDRARQEARRRGLRVSLHVGRMEDMSLGRRYGAIYLAGPSFELLPDDEVAVRALAAFRRHLAPGGTVMIPLWIAPPTPAEQLGTARESMDAAGDMLRYTPLSEVHDPATRTRATTVRYERVPRTGPVQSIERTWVIHWQTLESITSAAARAGLAVQEVELPSGSAGSASGEEFTVHLTPA</sequence>
<dbReference type="AlphaFoldDB" id="A0A2S5VUQ6"/>
<keyword evidence="2" id="KW-0489">Methyltransferase</keyword>
<dbReference type="SUPFAM" id="SSF53335">
    <property type="entry name" value="S-adenosyl-L-methionine-dependent methyltransferases"/>
    <property type="match status" value="1"/>
</dbReference>
<evidence type="ECO:0000313" key="2">
    <source>
        <dbReference type="EMBL" id="PPF68564.1"/>
    </source>
</evidence>
<dbReference type="Proteomes" id="UP000239241">
    <property type="component" value="Unassembled WGS sequence"/>
</dbReference>
<dbReference type="GO" id="GO:0008168">
    <property type="term" value="F:methyltransferase activity"/>
    <property type="evidence" value="ECO:0007669"/>
    <property type="project" value="UniProtKB-KW"/>
</dbReference>
<evidence type="ECO:0000313" key="3">
    <source>
        <dbReference type="Proteomes" id="UP000239241"/>
    </source>
</evidence>